<organism evidence="1 2">
    <name type="scientific">Bowmanella dokdonensis</name>
    <dbReference type="NCBI Taxonomy" id="751969"/>
    <lineage>
        <taxon>Bacteria</taxon>
        <taxon>Pseudomonadati</taxon>
        <taxon>Pseudomonadota</taxon>
        <taxon>Gammaproteobacteria</taxon>
        <taxon>Alteromonadales</taxon>
        <taxon>Alteromonadaceae</taxon>
        <taxon>Bowmanella</taxon>
    </lineage>
</organism>
<evidence type="ECO:0000313" key="2">
    <source>
        <dbReference type="Proteomes" id="UP000664654"/>
    </source>
</evidence>
<sequence length="48" mass="5173">MRPLLAFPVLVSGTSQSLYKGMNIFGGWTQVFADTARKLASNLEGAMP</sequence>
<accession>A0A939DQ94</accession>
<dbReference type="EMBL" id="JAFKCV010000010">
    <property type="protein sequence ID" value="MBN7826805.1"/>
    <property type="molecule type" value="Genomic_DNA"/>
</dbReference>
<name>A0A939DQ94_9ALTE</name>
<proteinExistence type="predicted"/>
<dbReference type="RefSeq" id="WP_206574915.1">
    <property type="nucleotide sequence ID" value="NZ_JAFKCV010000010.1"/>
</dbReference>
<dbReference type="AlphaFoldDB" id="A0A939DQ94"/>
<dbReference type="Proteomes" id="UP000664654">
    <property type="component" value="Unassembled WGS sequence"/>
</dbReference>
<reference evidence="1" key="1">
    <citation type="submission" date="2021-03" db="EMBL/GenBank/DDBJ databases">
        <title>novel species isolated from a fishpond in China.</title>
        <authorList>
            <person name="Lu H."/>
            <person name="Cai Z."/>
        </authorList>
    </citation>
    <scope>NUCLEOTIDE SEQUENCE</scope>
    <source>
        <strain evidence="1">JCM 30855</strain>
    </source>
</reference>
<comment type="caution">
    <text evidence="1">The sequence shown here is derived from an EMBL/GenBank/DDBJ whole genome shotgun (WGS) entry which is preliminary data.</text>
</comment>
<evidence type="ECO:0000313" key="1">
    <source>
        <dbReference type="EMBL" id="MBN7826805.1"/>
    </source>
</evidence>
<protein>
    <submittedName>
        <fullName evidence="1">Uncharacterized protein</fullName>
    </submittedName>
</protein>
<keyword evidence="2" id="KW-1185">Reference proteome</keyword>
<gene>
    <name evidence="1" type="ORF">J0A66_16335</name>
</gene>